<dbReference type="InterPro" id="IPR008279">
    <property type="entry name" value="PEP-util_enz_mobile_dom"/>
</dbReference>
<comment type="caution">
    <text evidence="3">The sequence shown here is derived from an EMBL/GenBank/DDBJ whole genome shotgun (WGS) entry which is preliminary data.</text>
</comment>
<dbReference type="RefSeq" id="WP_344059033.1">
    <property type="nucleotide sequence ID" value="NZ_BAAAOH010000001.1"/>
</dbReference>
<dbReference type="Proteomes" id="UP001500326">
    <property type="component" value="Unassembled WGS sequence"/>
</dbReference>
<dbReference type="InterPro" id="IPR036637">
    <property type="entry name" value="Phosphohistidine_dom_sf"/>
</dbReference>
<dbReference type="Gene3D" id="3.30.1490.20">
    <property type="entry name" value="ATP-grasp fold, A domain"/>
    <property type="match status" value="1"/>
</dbReference>
<sequence length="783" mass="82889">MRTIEATPLASAAAHHGGKAAGLSALLTAGFPVPPGVVFDAAPLASAPAIAAAAVDAARENGWRSVAVRSSSKGEDGVTSSGAGEFETVLNVPGDDVEAMTSAVDTVLASIGENGGVIVQQMVAAEAAGVVFTIDPVTGATFIIVNAVSGLGDALVSGAETPWETRIPRAVDGSVRSADIVADDGPIDRAALRELIRLALAAEDARHGPQDIEWAVADGVVWLLQSRPVTALAEQVPVEVVVPPGYWVRDPTHGRLPRTRMTASVIDEDRAVRPMVVEFGMLATFSGARIGGWHYVTIVPVGAPPPAPGKSPPRLPGWLVSLLIRGSREGRRQLRAARRAMKTDAAQRLLDEWNDRRREELRAGILSFQDVDLGGLDDAELADQLRERAGTLIRSTELHFRLAMPYSIGIFQLVDFCRAQIGWSAEETLDLLSGLADVASEPGRALAALAAMPPGSAERADAFEQFQRYFGCRALDIEVAEPTLAESPHLLNVLIDAARQAGSVDAEQAQAEARARVAARARARLRPARRAEFERLLATAERVYGLRDDNVFLTIDAPLAVVRYAALEVGRRLAARGTLDLPEDVFHLTPEEAAAALGSRDPLTDIRDGAQRERGERAWAIAHPGPISYGIDPGAPPRFTGLTRAERTPTEAEMLMGELIMPRVTADSTGQDGVLRGTPASAGRVTGTARIVHSEADFHVLEPGDIVVCPGTRPSWSVIFPMIGGLVADAGGSLSHPAIIAREYGIPAVVAAVGATDAIRDGEVITVDGGEGTIRRHAFPPRR</sequence>
<dbReference type="InterPro" id="IPR002192">
    <property type="entry name" value="PPDK_AMP/ATP-bd"/>
</dbReference>
<dbReference type="Pfam" id="PF00391">
    <property type="entry name" value="PEP-utilizers"/>
    <property type="match status" value="1"/>
</dbReference>
<evidence type="ECO:0000313" key="3">
    <source>
        <dbReference type="EMBL" id="GAA1978453.1"/>
    </source>
</evidence>
<keyword evidence="4" id="KW-1185">Reference proteome</keyword>
<reference evidence="3 4" key="1">
    <citation type="journal article" date="2019" name="Int. J. Syst. Evol. Microbiol.">
        <title>The Global Catalogue of Microorganisms (GCM) 10K type strain sequencing project: providing services to taxonomists for standard genome sequencing and annotation.</title>
        <authorList>
            <consortium name="The Broad Institute Genomics Platform"/>
            <consortium name="The Broad Institute Genome Sequencing Center for Infectious Disease"/>
            <person name="Wu L."/>
            <person name="Ma J."/>
        </authorList>
    </citation>
    <scope>NUCLEOTIDE SEQUENCE [LARGE SCALE GENOMIC DNA]</scope>
    <source>
        <strain evidence="3 4">JCM 14902</strain>
    </source>
</reference>
<accession>A0ABN2S0V7</accession>
<feature type="domain" description="Pyruvate phosphate dikinase AMP/ATP-binding" evidence="2">
    <location>
        <begin position="59"/>
        <end position="111"/>
    </location>
</feature>
<proteinExistence type="predicted"/>
<dbReference type="SUPFAM" id="SSF52009">
    <property type="entry name" value="Phosphohistidine domain"/>
    <property type="match status" value="1"/>
</dbReference>
<gene>
    <name evidence="3" type="ORF">GCM10009777_09520</name>
</gene>
<dbReference type="SUPFAM" id="SSF56059">
    <property type="entry name" value="Glutathione synthetase ATP-binding domain-like"/>
    <property type="match status" value="1"/>
</dbReference>
<dbReference type="InterPro" id="IPR013815">
    <property type="entry name" value="ATP_grasp_subdomain_1"/>
</dbReference>
<name>A0ABN2S0V7_9MICO</name>
<evidence type="ECO:0000259" key="1">
    <source>
        <dbReference type="Pfam" id="PF00391"/>
    </source>
</evidence>
<organism evidence="3 4">
    <name type="scientific">Microbacterium pumilum</name>
    <dbReference type="NCBI Taxonomy" id="344165"/>
    <lineage>
        <taxon>Bacteria</taxon>
        <taxon>Bacillati</taxon>
        <taxon>Actinomycetota</taxon>
        <taxon>Actinomycetes</taxon>
        <taxon>Micrococcales</taxon>
        <taxon>Microbacteriaceae</taxon>
        <taxon>Microbacterium</taxon>
    </lineage>
</organism>
<dbReference type="InterPro" id="IPR051549">
    <property type="entry name" value="PEP_Utilizing_Enz"/>
</dbReference>
<dbReference type="EMBL" id="BAAAOH010000001">
    <property type="protein sequence ID" value="GAA1978453.1"/>
    <property type="molecule type" value="Genomic_DNA"/>
</dbReference>
<evidence type="ECO:0000313" key="4">
    <source>
        <dbReference type="Proteomes" id="UP001500326"/>
    </source>
</evidence>
<feature type="domain" description="Pyruvate phosphate dikinase AMP/ATP-binding" evidence="2">
    <location>
        <begin position="116"/>
        <end position="236"/>
    </location>
</feature>
<dbReference type="Gene3D" id="3.30.470.20">
    <property type="entry name" value="ATP-grasp fold, B domain"/>
    <property type="match status" value="2"/>
</dbReference>
<dbReference type="PANTHER" id="PTHR43615">
    <property type="entry name" value="PHOSPHOENOLPYRUVATE SYNTHASE-RELATED"/>
    <property type="match status" value="1"/>
</dbReference>
<feature type="domain" description="PEP-utilising enzyme mobile" evidence="1">
    <location>
        <begin position="702"/>
        <end position="772"/>
    </location>
</feature>
<dbReference type="PANTHER" id="PTHR43615:SF1">
    <property type="entry name" value="PPDK_N DOMAIN-CONTAINING PROTEIN"/>
    <property type="match status" value="1"/>
</dbReference>
<protein>
    <submittedName>
        <fullName evidence="3">PEP/pyruvate-binding domain-containing protein</fullName>
    </submittedName>
</protein>
<dbReference type="Pfam" id="PF01326">
    <property type="entry name" value="PPDK_N"/>
    <property type="match status" value="2"/>
</dbReference>
<dbReference type="Gene3D" id="3.50.30.10">
    <property type="entry name" value="Phosphohistidine domain"/>
    <property type="match status" value="1"/>
</dbReference>
<evidence type="ECO:0000259" key="2">
    <source>
        <dbReference type="Pfam" id="PF01326"/>
    </source>
</evidence>